<dbReference type="AlphaFoldDB" id="A0AAE0Y4V8"/>
<comment type="caution">
    <text evidence="1">The sequence shown here is derived from an EMBL/GenBank/DDBJ whole genome shotgun (WGS) entry which is preliminary data.</text>
</comment>
<gene>
    <name evidence="1" type="ORF">RRG08_046099</name>
</gene>
<name>A0AAE0Y4V8_9GAST</name>
<reference evidence="1" key="1">
    <citation type="journal article" date="2023" name="G3 (Bethesda)">
        <title>A reference genome for the long-term kleptoplast-retaining sea slug Elysia crispata morphotype clarki.</title>
        <authorList>
            <person name="Eastman K.E."/>
            <person name="Pendleton A.L."/>
            <person name="Shaikh M.A."/>
            <person name="Suttiyut T."/>
            <person name="Ogas R."/>
            <person name="Tomko P."/>
            <person name="Gavelis G."/>
            <person name="Widhalm J.R."/>
            <person name="Wisecaver J.H."/>
        </authorList>
    </citation>
    <scope>NUCLEOTIDE SEQUENCE</scope>
    <source>
        <strain evidence="1">ECLA1</strain>
    </source>
</reference>
<dbReference type="EMBL" id="JAWDGP010006910">
    <property type="protein sequence ID" value="KAK3733178.1"/>
    <property type="molecule type" value="Genomic_DNA"/>
</dbReference>
<evidence type="ECO:0000313" key="1">
    <source>
        <dbReference type="EMBL" id="KAK3733178.1"/>
    </source>
</evidence>
<proteinExistence type="predicted"/>
<evidence type="ECO:0000313" key="2">
    <source>
        <dbReference type="Proteomes" id="UP001283361"/>
    </source>
</evidence>
<organism evidence="1 2">
    <name type="scientific">Elysia crispata</name>
    <name type="common">lettuce slug</name>
    <dbReference type="NCBI Taxonomy" id="231223"/>
    <lineage>
        <taxon>Eukaryota</taxon>
        <taxon>Metazoa</taxon>
        <taxon>Spiralia</taxon>
        <taxon>Lophotrochozoa</taxon>
        <taxon>Mollusca</taxon>
        <taxon>Gastropoda</taxon>
        <taxon>Heterobranchia</taxon>
        <taxon>Euthyneura</taxon>
        <taxon>Panpulmonata</taxon>
        <taxon>Sacoglossa</taxon>
        <taxon>Placobranchoidea</taxon>
        <taxon>Plakobranchidae</taxon>
        <taxon>Elysia</taxon>
    </lineage>
</organism>
<accession>A0AAE0Y4V8</accession>
<protein>
    <submittedName>
        <fullName evidence="1">Uncharacterized protein</fullName>
    </submittedName>
</protein>
<keyword evidence="2" id="KW-1185">Reference proteome</keyword>
<sequence>MLMFDKPQSIEELSNLAQNTSHVLRSVQLLFAPKPTKNLKVPLRRCSFQGTVICRHKEGLMKNRIANLSLACQALISDGYLHDWTTSTSSTATKTILESQTTDNAHSYTTSASTTLFSTITPVNGITFSKRICTAIFFDPSTLSKSDSNFSTLLDVQTPGSVNFLAPSGSSSDWSSVHCVKDSKPVASETSPCKVQVTCGLGRIYSSEEKTCLKPEMMTLRVESYFKISSLA</sequence>
<dbReference type="Proteomes" id="UP001283361">
    <property type="component" value="Unassembled WGS sequence"/>
</dbReference>